<evidence type="ECO:0000256" key="1">
    <source>
        <dbReference type="SAM" id="MobiDB-lite"/>
    </source>
</evidence>
<keyword evidence="2" id="KW-1133">Transmembrane helix</keyword>
<feature type="transmembrane region" description="Helical" evidence="2">
    <location>
        <begin position="9"/>
        <end position="29"/>
    </location>
</feature>
<dbReference type="PANTHER" id="PTHR42736:SF1">
    <property type="entry name" value="PROTEIN-GLUTAMINE GAMMA-GLUTAMYLTRANSFERASE"/>
    <property type="match status" value="1"/>
</dbReference>
<feature type="region of interest" description="Disordered" evidence="1">
    <location>
        <begin position="655"/>
        <end position="701"/>
    </location>
</feature>
<dbReference type="SMART" id="SM00460">
    <property type="entry name" value="TGc"/>
    <property type="match status" value="1"/>
</dbReference>
<dbReference type="SUPFAM" id="SSF54001">
    <property type="entry name" value="Cysteine proteinases"/>
    <property type="match status" value="1"/>
</dbReference>
<evidence type="ECO:0000313" key="5">
    <source>
        <dbReference type="Proteomes" id="UP001519294"/>
    </source>
</evidence>
<feature type="region of interest" description="Disordered" evidence="1">
    <location>
        <begin position="99"/>
        <end position="126"/>
    </location>
</feature>
<feature type="compositionally biased region" description="Basic and acidic residues" evidence="1">
    <location>
        <begin position="687"/>
        <end position="701"/>
    </location>
</feature>
<feature type="transmembrane region" description="Helical" evidence="2">
    <location>
        <begin position="41"/>
        <end position="59"/>
    </location>
</feature>
<accession>A0ABS4SA00</accession>
<feature type="transmembrane region" description="Helical" evidence="2">
    <location>
        <begin position="709"/>
        <end position="731"/>
    </location>
</feature>
<reference evidence="4 5" key="1">
    <citation type="submission" date="2021-03" db="EMBL/GenBank/DDBJ databases">
        <title>Genomic Encyclopedia of Type Strains, Phase IV (KMG-IV): sequencing the most valuable type-strain genomes for metagenomic binning, comparative biology and taxonomic classification.</title>
        <authorList>
            <person name="Goeker M."/>
        </authorList>
    </citation>
    <scope>NUCLEOTIDE SEQUENCE [LARGE SCALE GENOMIC DNA]</scope>
    <source>
        <strain evidence="4 5">DSM 25790</strain>
    </source>
</reference>
<dbReference type="Proteomes" id="UP001519294">
    <property type="component" value="Unassembled WGS sequence"/>
</dbReference>
<dbReference type="RefSeq" id="WP_226371111.1">
    <property type="nucleotide sequence ID" value="NZ_JAGIKX010000012.1"/>
</dbReference>
<feature type="transmembrane region" description="Helical" evidence="2">
    <location>
        <begin position="164"/>
        <end position="185"/>
    </location>
</feature>
<proteinExistence type="predicted"/>
<feature type="domain" description="Transglutaminase-like" evidence="3">
    <location>
        <begin position="575"/>
        <end position="650"/>
    </location>
</feature>
<dbReference type="InterPro" id="IPR052901">
    <property type="entry name" value="Bact_TGase-like"/>
</dbReference>
<keyword evidence="2" id="KW-0472">Membrane</keyword>
<dbReference type="Gene3D" id="3.10.620.30">
    <property type="match status" value="1"/>
</dbReference>
<feature type="transmembrane region" description="Helical" evidence="2">
    <location>
        <begin position="274"/>
        <end position="291"/>
    </location>
</feature>
<feature type="transmembrane region" description="Helical" evidence="2">
    <location>
        <begin position="248"/>
        <end position="268"/>
    </location>
</feature>
<dbReference type="InterPro" id="IPR021878">
    <property type="entry name" value="TgpA_N"/>
</dbReference>
<protein>
    <submittedName>
        <fullName evidence="4">Transglutaminase-like putative cysteine protease</fullName>
    </submittedName>
</protein>
<keyword evidence="5" id="KW-1185">Reference proteome</keyword>
<dbReference type="InterPro" id="IPR002931">
    <property type="entry name" value="Transglutaminase-like"/>
</dbReference>
<comment type="caution">
    <text evidence="4">The sequence shown here is derived from an EMBL/GenBank/DDBJ whole genome shotgun (WGS) entry which is preliminary data.</text>
</comment>
<name>A0ABS4SA00_9BACI</name>
<feature type="transmembrane region" description="Helical" evidence="2">
    <location>
        <begin position="221"/>
        <end position="241"/>
    </location>
</feature>
<sequence length="825" mass="96009">MRFQKQHKMLWGSTSILYVSGFFLFLEWMYPIERISGKGSLTLFIMYTMYCFGISFLRMHIDQRAEIRRGGRPESSGYQLEQENINQMEKISTEGWGYQPGSEDIDRRSEISTGEGKYRPQRDGYRPERGSIYRRIKTSTEAEKQPVRSTHQSRAGRIDWSNGSWLFSFLLKGFGFLFIIHWLFFLDQMFLGSSWINQLYSEIIFNIRMLLDQQWYDVTPLFQNVLLLVFIWLMSYLIDYWFVTTKQVYLFVFMTYLYLIALNAFTVYDAGIPAIRTFTIAFITLGMANLVKEVEGESAQLSWKKNWTVPLVSVVFLAALIGYVTPVFDSKWTNPTPLIEFAAKTMQDPSSTVQKVGYGENDSQLGGSFVQDYSTVFTATDTKDHYWRIETKDVYTGKGWKTSTSHNYRTQREGQISLRTFSDKVETEQSEATLEFSDHAMLGKLVYPYGVNEVNADKHVQFQLDEKTGEIQSQMNKNTNLKNYKITYDHPSFSVETLRDASEVDPAAIADTYTQLPSSLPDRVEALAEEITAAYHNRYDKTRAIEQYFGKNGFVYQTSNVPVPGEDQDYVDQFLFDSKEGYCDNYSTAMIVMLRTLDIPSRWVKGFTSGERIKEGSNGKNVYEVTNANAHSWVEVYFPEIGWVPFEPTQGFSNLSDFHTTNEDKGKIKETSDKEIMENQAVPVDSKSGENDKTNKRESSENQKNGKSFILFMLSFALLFVILYIMRYRWLTIFFTMKLKRKQSVNNYQDAYHHLLKILQRKGMGKHPDETLREYASRIDRYYAFSNMRLLTYGYERILYNDEVYVTNEIQLTKLWKDLIKCVMG</sequence>
<dbReference type="PANTHER" id="PTHR42736">
    <property type="entry name" value="PROTEIN-GLUTAMINE GAMMA-GLUTAMYLTRANSFERASE"/>
    <property type="match status" value="1"/>
</dbReference>
<evidence type="ECO:0000256" key="2">
    <source>
        <dbReference type="SAM" id="Phobius"/>
    </source>
</evidence>
<feature type="compositionally biased region" description="Basic and acidic residues" evidence="1">
    <location>
        <begin position="660"/>
        <end position="677"/>
    </location>
</feature>
<organism evidence="4 5">
    <name type="scientific">Virgibacillus alimentarius</name>
    <dbReference type="NCBI Taxonomy" id="698769"/>
    <lineage>
        <taxon>Bacteria</taxon>
        <taxon>Bacillati</taxon>
        <taxon>Bacillota</taxon>
        <taxon>Bacilli</taxon>
        <taxon>Bacillales</taxon>
        <taxon>Bacillaceae</taxon>
        <taxon>Virgibacillus</taxon>
    </lineage>
</organism>
<evidence type="ECO:0000259" key="3">
    <source>
        <dbReference type="SMART" id="SM00460"/>
    </source>
</evidence>
<keyword evidence="2" id="KW-0812">Transmembrane</keyword>
<feature type="transmembrane region" description="Helical" evidence="2">
    <location>
        <begin position="307"/>
        <end position="328"/>
    </location>
</feature>
<dbReference type="Pfam" id="PF11992">
    <property type="entry name" value="TgpA_N"/>
    <property type="match status" value="1"/>
</dbReference>
<dbReference type="Pfam" id="PF01841">
    <property type="entry name" value="Transglut_core"/>
    <property type="match status" value="1"/>
</dbReference>
<dbReference type="InterPro" id="IPR038765">
    <property type="entry name" value="Papain-like_cys_pep_sf"/>
</dbReference>
<gene>
    <name evidence="4" type="ORF">J2Z81_001658</name>
</gene>
<dbReference type="EMBL" id="JAGIKX010000012">
    <property type="protein sequence ID" value="MBP2257704.1"/>
    <property type="molecule type" value="Genomic_DNA"/>
</dbReference>
<feature type="compositionally biased region" description="Basic and acidic residues" evidence="1">
    <location>
        <begin position="104"/>
        <end position="126"/>
    </location>
</feature>
<evidence type="ECO:0000313" key="4">
    <source>
        <dbReference type="EMBL" id="MBP2257704.1"/>
    </source>
</evidence>